<reference evidence="2 3" key="1">
    <citation type="journal article" date="2019" name="Sci. Rep.">
        <title>Orb-weaving spider Araneus ventricosus genome elucidates the spidroin gene catalogue.</title>
        <authorList>
            <person name="Kono N."/>
            <person name="Nakamura H."/>
            <person name="Ohtoshi R."/>
            <person name="Moran D.A.P."/>
            <person name="Shinohara A."/>
            <person name="Yoshida Y."/>
            <person name="Fujiwara M."/>
            <person name="Mori M."/>
            <person name="Tomita M."/>
            <person name="Arakawa K."/>
        </authorList>
    </citation>
    <scope>NUCLEOTIDE SEQUENCE [LARGE SCALE GENOMIC DNA]</scope>
</reference>
<proteinExistence type="predicted"/>
<feature type="compositionally biased region" description="Polar residues" evidence="1">
    <location>
        <begin position="70"/>
        <end position="83"/>
    </location>
</feature>
<sequence length="113" mass="12799">MNSHARLHIRSGLPRYDKSVYHYCLLLHAAAIVEASRNTPKEDALTAMNDAPRAARSVKQPMRENVRRTIFSSTNQPKSTRNCHSADVRRNKRAATHGTTQRNYAHARGPIRP</sequence>
<dbReference type="EMBL" id="BGPR01000407">
    <property type="protein sequence ID" value="GBM18614.1"/>
    <property type="molecule type" value="Genomic_DNA"/>
</dbReference>
<dbReference type="Proteomes" id="UP000499080">
    <property type="component" value="Unassembled WGS sequence"/>
</dbReference>
<organism evidence="2 3">
    <name type="scientific">Araneus ventricosus</name>
    <name type="common">Orbweaver spider</name>
    <name type="synonym">Epeira ventricosa</name>
    <dbReference type="NCBI Taxonomy" id="182803"/>
    <lineage>
        <taxon>Eukaryota</taxon>
        <taxon>Metazoa</taxon>
        <taxon>Ecdysozoa</taxon>
        <taxon>Arthropoda</taxon>
        <taxon>Chelicerata</taxon>
        <taxon>Arachnida</taxon>
        <taxon>Araneae</taxon>
        <taxon>Araneomorphae</taxon>
        <taxon>Entelegynae</taxon>
        <taxon>Araneoidea</taxon>
        <taxon>Araneidae</taxon>
        <taxon>Araneus</taxon>
    </lineage>
</organism>
<gene>
    <name evidence="2" type="ORF">AVEN_110280_1</name>
</gene>
<dbReference type="AlphaFoldDB" id="A0A4Y2DSB4"/>
<keyword evidence="3" id="KW-1185">Reference proteome</keyword>
<accession>A0A4Y2DSB4</accession>
<evidence type="ECO:0000256" key="1">
    <source>
        <dbReference type="SAM" id="MobiDB-lite"/>
    </source>
</evidence>
<protein>
    <submittedName>
        <fullName evidence="2">Uncharacterized protein</fullName>
    </submittedName>
</protein>
<evidence type="ECO:0000313" key="3">
    <source>
        <dbReference type="Proteomes" id="UP000499080"/>
    </source>
</evidence>
<comment type="caution">
    <text evidence="2">The sequence shown here is derived from an EMBL/GenBank/DDBJ whole genome shotgun (WGS) entry which is preliminary data.</text>
</comment>
<feature type="region of interest" description="Disordered" evidence="1">
    <location>
        <begin position="69"/>
        <end position="113"/>
    </location>
</feature>
<evidence type="ECO:0000313" key="2">
    <source>
        <dbReference type="EMBL" id="GBM18614.1"/>
    </source>
</evidence>
<name>A0A4Y2DSB4_ARAVE</name>